<feature type="non-terminal residue" evidence="7">
    <location>
        <position position="1"/>
    </location>
</feature>
<dbReference type="SUPFAM" id="SSF50784">
    <property type="entry name" value="Transcription factor IIA (TFIIA), beta-barrel domain"/>
    <property type="match status" value="1"/>
</dbReference>
<feature type="compositionally biased region" description="Acidic residues" evidence="6">
    <location>
        <begin position="395"/>
        <end position="417"/>
    </location>
</feature>
<evidence type="ECO:0000256" key="1">
    <source>
        <dbReference type="ARBA" id="ARBA00004123"/>
    </source>
</evidence>
<evidence type="ECO:0000313" key="7">
    <source>
        <dbReference type="EMBL" id="NXL87061.1"/>
    </source>
</evidence>
<gene>
    <name evidence="7" type="primary">Gtf2a1l</name>
    <name evidence="7" type="ORF">ALELAT_R12450</name>
</gene>
<dbReference type="Pfam" id="PF03153">
    <property type="entry name" value="TFIIA"/>
    <property type="match status" value="1"/>
</dbReference>
<feature type="non-terminal residue" evidence="7">
    <location>
        <position position="471"/>
    </location>
</feature>
<dbReference type="SUPFAM" id="SSF47396">
    <property type="entry name" value="Transcription factor IIA (TFIIA), alpha-helical domain"/>
    <property type="match status" value="1"/>
</dbReference>
<evidence type="ECO:0000256" key="3">
    <source>
        <dbReference type="ARBA" id="ARBA00023015"/>
    </source>
</evidence>
<accession>A0A7L0W6E6</accession>
<dbReference type="FunFam" id="1.10.287.100:FF:000001">
    <property type="entry name" value="Transcription initiation factor IIA subunit"/>
    <property type="match status" value="1"/>
</dbReference>
<dbReference type="CDD" id="cd07976">
    <property type="entry name" value="TFIIA_alpha_beta_like"/>
    <property type="match status" value="2"/>
</dbReference>
<dbReference type="Gene3D" id="2.30.18.10">
    <property type="entry name" value="Transcription factor IIA (TFIIA), beta-barrel domain"/>
    <property type="match status" value="1"/>
</dbReference>
<feature type="region of interest" description="Disordered" evidence="6">
    <location>
        <begin position="342"/>
        <end position="365"/>
    </location>
</feature>
<dbReference type="EMBL" id="VXAV01003957">
    <property type="protein sequence ID" value="NXL87061.1"/>
    <property type="molecule type" value="Genomic_DNA"/>
</dbReference>
<proteinExistence type="inferred from homology"/>
<evidence type="ECO:0000256" key="4">
    <source>
        <dbReference type="ARBA" id="ARBA00023163"/>
    </source>
</evidence>
<dbReference type="InterPro" id="IPR009088">
    <property type="entry name" value="TFIIA_b-brl"/>
</dbReference>
<dbReference type="Proteomes" id="UP000562322">
    <property type="component" value="Unassembled WGS sequence"/>
</dbReference>
<keyword evidence="8" id="KW-1185">Reference proteome</keyword>
<evidence type="ECO:0000256" key="5">
    <source>
        <dbReference type="ARBA" id="ARBA00023242"/>
    </source>
</evidence>
<organism evidence="7 8">
    <name type="scientific">Alectura lathami</name>
    <name type="common">Australian brush turkey</name>
    <dbReference type="NCBI Taxonomy" id="81907"/>
    <lineage>
        <taxon>Eukaryota</taxon>
        <taxon>Metazoa</taxon>
        <taxon>Chordata</taxon>
        <taxon>Craniata</taxon>
        <taxon>Vertebrata</taxon>
        <taxon>Euteleostomi</taxon>
        <taxon>Archelosauria</taxon>
        <taxon>Archosauria</taxon>
        <taxon>Dinosauria</taxon>
        <taxon>Saurischia</taxon>
        <taxon>Theropoda</taxon>
        <taxon>Coelurosauria</taxon>
        <taxon>Aves</taxon>
        <taxon>Neognathae</taxon>
        <taxon>Galloanserae</taxon>
        <taxon>Galliformes</taxon>
        <taxon>Megapodiidae</taxon>
        <taxon>Alectura</taxon>
    </lineage>
</organism>
<dbReference type="SMART" id="SM01371">
    <property type="entry name" value="TFIIA"/>
    <property type="match status" value="1"/>
</dbReference>
<evidence type="ECO:0000256" key="2">
    <source>
        <dbReference type="ARBA" id="ARBA00010059"/>
    </source>
</evidence>
<protein>
    <submittedName>
        <fullName evidence="7">TF2AY factor</fullName>
    </submittedName>
</protein>
<keyword evidence="3" id="KW-0805">Transcription regulation</keyword>
<comment type="subcellular location">
    <subcellularLocation>
        <location evidence="1">Nucleus</location>
    </subcellularLocation>
</comment>
<dbReference type="Gene3D" id="1.10.287.100">
    <property type="match status" value="1"/>
</dbReference>
<feature type="region of interest" description="Disordered" evidence="6">
    <location>
        <begin position="385"/>
        <end position="417"/>
    </location>
</feature>
<dbReference type="AlphaFoldDB" id="A0A7L0W6E6"/>
<comment type="similarity">
    <text evidence="2">Belongs to the TFIIA subunit 1 family.</text>
</comment>
<dbReference type="FunFam" id="2.30.18.10:FF:000002">
    <property type="entry name" value="Transcription initiation factor IIA subunit 1"/>
    <property type="match status" value="1"/>
</dbReference>
<comment type="caution">
    <text evidence="7">The sequence shown here is derived from an EMBL/GenBank/DDBJ whole genome shotgun (WGS) entry which is preliminary data.</text>
</comment>
<dbReference type="GO" id="GO:0006367">
    <property type="term" value="P:transcription initiation at RNA polymerase II promoter"/>
    <property type="evidence" value="ECO:0007669"/>
    <property type="project" value="InterPro"/>
</dbReference>
<sequence length="471" mass="51127">PKFYKSVIEDVIESIQEIFAEEGVDKQVLKDLKELWETKVKQSKATEGFFKHSRYSQQLTLQLPHSFHNVFQASAASLVIPAGRGFQHFVAADLGPSRAGATLAVPPGVAYPIHVPAGVTLQTASGHLYKVNMPVMVTHAQGDASVLQHPIQQTFQPLGQPSVLQTNAASAAQVKASSVLAAAEMLRAQKTAVQQTVVFQPNALQNRHLENSTNITLFQQPAVSQQQTAAKAVLNQHVELTGKSQNGDLPTAVFTSGSSEAFSPAEALANNPGSELLPDVKEVLDLEPQESGQQQVSDIIDMIIMGKSLDDNTVLKEQGSIAPTVKVGAFYFSAGENASLVDDGAGDASPQREMLHPKDGEENEFTDIESEGLKVLEDEEDDIISNTESSSSNSDNEEPQTEAVEEEPLNSDDDVSDLDLADLFDTNNVIVCQYEKIHRSKNKWKFYLKDGVMSFDGKDHVFAKAVGDAEW</sequence>
<evidence type="ECO:0000256" key="6">
    <source>
        <dbReference type="SAM" id="MobiDB-lite"/>
    </source>
</evidence>
<evidence type="ECO:0000313" key="8">
    <source>
        <dbReference type="Proteomes" id="UP000562322"/>
    </source>
</evidence>
<dbReference type="PANTHER" id="PTHR12694:SF9">
    <property type="entry name" value="TFIIA-ALPHA AND BETA-LIKE FACTOR"/>
    <property type="match status" value="1"/>
</dbReference>
<name>A0A7L0W6E6_ALELA</name>
<dbReference type="PANTHER" id="PTHR12694">
    <property type="entry name" value="TRANSCRIPTION INITIATION FACTOR IIA SUBUNIT 1"/>
    <property type="match status" value="1"/>
</dbReference>
<dbReference type="GO" id="GO:0005672">
    <property type="term" value="C:transcription factor TFIIA complex"/>
    <property type="evidence" value="ECO:0007669"/>
    <property type="project" value="InterPro"/>
</dbReference>
<feature type="compositionally biased region" description="Low complexity" evidence="6">
    <location>
        <begin position="385"/>
        <end position="394"/>
    </location>
</feature>
<dbReference type="OrthoDB" id="6275927at2759"/>
<keyword evidence="4" id="KW-0804">Transcription</keyword>
<reference evidence="7 8" key="1">
    <citation type="submission" date="2019-09" db="EMBL/GenBank/DDBJ databases">
        <title>Bird 10,000 Genomes (B10K) Project - Family phase.</title>
        <authorList>
            <person name="Zhang G."/>
        </authorList>
    </citation>
    <scope>NUCLEOTIDE SEQUENCE [LARGE SCALE GENOMIC DNA]</scope>
    <source>
        <strain evidence="7">B10K-DU-001-39</strain>
        <tissue evidence="7">Muscle</tissue>
    </source>
</reference>
<dbReference type="InterPro" id="IPR004855">
    <property type="entry name" value="TFIIA_asu/bsu"/>
</dbReference>
<keyword evidence="5" id="KW-0539">Nucleus</keyword>